<dbReference type="Proteomes" id="UP000753908">
    <property type="component" value="Unassembled WGS sequence"/>
</dbReference>
<reference evidence="1" key="1">
    <citation type="submission" date="2021-05" db="EMBL/GenBank/DDBJ databases">
        <authorList>
            <person name="Pietrasiak N."/>
            <person name="Ward R."/>
            <person name="Stajich J.E."/>
            <person name="Kurbessoian T."/>
        </authorList>
    </citation>
    <scope>NUCLEOTIDE SEQUENCE</scope>
    <source>
        <strain evidence="1">CPER-KK1</strain>
    </source>
</reference>
<gene>
    <name evidence="1" type="ORF">KME25_27200</name>
</gene>
<name>A0A951UCM9_9CYAN</name>
<dbReference type="PANTHER" id="PTHR40455:SF1">
    <property type="entry name" value="ANTITOXIN HIGA"/>
    <property type="match status" value="1"/>
</dbReference>
<dbReference type="PANTHER" id="PTHR40455">
    <property type="entry name" value="ANTITOXIN HIGA"/>
    <property type="match status" value="1"/>
</dbReference>
<dbReference type="EMBL" id="JAHHIF010000054">
    <property type="protein sequence ID" value="MBW4548097.1"/>
    <property type="molecule type" value="Genomic_DNA"/>
</dbReference>
<sequence>MTLTFNPDKYTELLIQHQPKLIRTEEENERALAIVEELMHRPNRSLEENELYELLITLIEKFEREFYSPGEASTPHSILLFLMEQQDIKQQDLVDVIGSEEVVAEVIEGKQEITQEQAKAMGEFFKVSSSLFI</sequence>
<reference evidence="1" key="2">
    <citation type="journal article" date="2022" name="Microbiol. Resour. Announc.">
        <title>Metagenome Sequencing to Explore Phylogenomics of Terrestrial Cyanobacteria.</title>
        <authorList>
            <person name="Ward R.D."/>
            <person name="Stajich J.E."/>
            <person name="Johansen J.R."/>
            <person name="Huntemann M."/>
            <person name="Clum A."/>
            <person name="Foster B."/>
            <person name="Foster B."/>
            <person name="Roux S."/>
            <person name="Palaniappan K."/>
            <person name="Varghese N."/>
            <person name="Mukherjee S."/>
            <person name="Reddy T.B.K."/>
            <person name="Daum C."/>
            <person name="Copeland A."/>
            <person name="Chen I.A."/>
            <person name="Ivanova N.N."/>
            <person name="Kyrpides N.C."/>
            <person name="Shapiro N."/>
            <person name="Eloe-Fadrosh E.A."/>
            <person name="Pietrasiak N."/>
        </authorList>
    </citation>
    <scope>NUCLEOTIDE SEQUENCE</scope>
    <source>
        <strain evidence="1">CPER-KK1</strain>
    </source>
</reference>
<dbReference type="AlphaFoldDB" id="A0A951UCM9"/>
<dbReference type="GO" id="GO:0006355">
    <property type="term" value="P:regulation of DNA-templated transcription"/>
    <property type="evidence" value="ECO:0007669"/>
    <property type="project" value="InterPro"/>
</dbReference>
<dbReference type="Gene3D" id="1.10.260.40">
    <property type="entry name" value="lambda repressor-like DNA-binding domains"/>
    <property type="match status" value="1"/>
</dbReference>
<comment type="caution">
    <text evidence="1">The sequence shown here is derived from an EMBL/GenBank/DDBJ whole genome shotgun (WGS) entry which is preliminary data.</text>
</comment>
<dbReference type="InterPro" id="IPR010982">
    <property type="entry name" value="Lambda_DNA-bd_dom_sf"/>
</dbReference>
<evidence type="ECO:0000313" key="1">
    <source>
        <dbReference type="EMBL" id="MBW4548097.1"/>
    </source>
</evidence>
<dbReference type="InterPro" id="IPR039060">
    <property type="entry name" value="Antitox_HigA"/>
</dbReference>
<evidence type="ECO:0000313" key="2">
    <source>
        <dbReference type="Proteomes" id="UP000753908"/>
    </source>
</evidence>
<accession>A0A951UCM9</accession>
<proteinExistence type="predicted"/>
<protein>
    <submittedName>
        <fullName evidence="1">Transcriptional regulator</fullName>
    </submittedName>
</protein>
<organism evidence="1 2">
    <name type="scientific">Symplocastrum torsivum CPER-KK1</name>
    <dbReference type="NCBI Taxonomy" id="450513"/>
    <lineage>
        <taxon>Bacteria</taxon>
        <taxon>Bacillati</taxon>
        <taxon>Cyanobacteriota</taxon>
        <taxon>Cyanophyceae</taxon>
        <taxon>Oscillatoriophycideae</taxon>
        <taxon>Oscillatoriales</taxon>
        <taxon>Microcoleaceae</taxon>
        <taxon>Symplocastrum</taxon>
    </lineage>
</organism>
<dbReference type="GO" id="GO:0001046">
    <property type="term" value="F:core promoter sequence-specific DNA binding"/>
    <property type="evidence" value="ECO:0007669"/>
    <property type="project" value="TreeGrafter"/>
</dbReference>